<reference evidence="3" key="1">
    <citation type="submission" date="2018-04" db="EMBL/GenBank/DDBJ databases">
        <authorList>
            <person name="Jy Z."/>
        </authorList>
    </citation>
    <scope>NUCLEOTIDE SEQUENCE</scope>
    <source>
        <strain evidence="4">AS13</strain>
        <strain evidence="3">LA18</strain>
    </source>
</reference>
<evidence type="ECO:0000256" key="1">
    <source>
        <dbReference type="SAM" id="MobiDB-lite"/>
    </source>
</evidence>
<dbReference type="EMBL" id="QAID01000045">
    <property type="protein sequence ID" value="MDN4580849.1"/>
    <property type="molecule type" value="Genomic_DNA"/>
</dbReference>
<protein>
    <submittedName>
        <fullName evidence="3">Phosphate starvation-inducible protein PsiF</fullName>
    </submittedName>
</protein>
<keyword evidence="2" id="KW-0732">Signal</keyword>
<gene>
    <name evidence="3" type="ORF">DBA34_21100</name>
    <name evidence="4" type="ORF">DBB29_22345</name>
</gene>
<evidence type="ECO:0000256" key="2">
    <source>
        <dbReference type="SAM" id="SignalP"/>
    </source>
</evidence>
<proteinExistence type="predicted"/>
<dbReference type="Pfam" id="PF07769">
    <property type="entry name" value="PsiF_repeat"/>
    <property type="match status" value="2"/>
</dbReference>
<accession>A0AAW7MSA4</accession>
<organism evidence="3 6">
    <name type="scientific">Pandoraea cepalis</name>
    <dbReference type="NCBI Taxonomy" id="2508294"/>
    <lineage>
        <taxon>Bacteria</taxon>
        <taxon>Pseudomonadati</taxon>
        <taxon>Pseudomonadota</taxon>
        <taxon>Betaproteobacteria</taxon>
        <taxon>Burkholderiales</taxon>
        <taxon>Burkholderiaceae</taxon>
        <taxon>Pandoraea</taxon>
    </lineage>
</organism>
<comment type="caution">
    <text evidence="3">The sequence shown here is derived from an EMBL/GenBank/DDBJ whole genome shotgun (WGS) entry which is preliminary data.</text>
</comment>
<evidence type="ECO:0000313" key="3">
    <source>
        <dbReference type="EMBL" id="MDN4575747.1"/>
    </source>
</evidence>
<name>A0AAW7MSA4_9BURK</name>
<dbReference type="AlphaFoldDB" id="A0AAW7MSA4"/>
<evidence type="ECO:0000313" key="5">
    <source>
        <dbReference type="Proteomes" id="UP001172788"/>
    </source>
</evidence>
<evidence type="ECO:0000313" key="6">
    <source>
        <dbReference type="Proteomes" id="UP001172791"/>
    </source>
</evidence>
<feature type="signal peptide" evidence="2">
    <location>
        <begin position="1"/>
        <end position="21"/>
    </location>
</feature>
<feature type="region of interest" description="Disordered" evidence="1">
    <location>
        <begin position="66"/>
        <end position="104"/>
    </location>
</feature>
<dbReference type="Proteomes" id="UP001172791">
    <property type="component" value="Unassembled WGS sequence"/>
</dbReference>
<dbReference type="InterPro" id="IPR011690">
    <property type="entry name" value="P_starv_induced_PsiF"/>
</dbReference>
<sequence>MKKAFAALLLVSPLLASPVFAQTAAPAPAPKAANAQQSKMGVCNAQAGSKKGDDRKAFMKECLSNKPAAAKPTQQEKMKTCNAQAAGKKGDDRKAFMKSCLSNK</sequence>
<evidence type="ECO:0000313" key="4">
    <source>
        <dbReference type="EMBL" id="MDN4580849.1"/>
    </source>
</evidence>
<keyword evidence="5" id="KW-1185">Reference proteome</keyword>
<feature type="chain" id="PRO_5043364409" evidence="2">
    <location>
        <begin position="22"/>
        <end position="104"/>
    </location>
</feature>
<dbReference type="Proteomes" id="UP001172788">
    <property type="component" value="Unassembled WGS sequence"/>
</dbReference>
<dbReference type="RefSeq" id="WP_301236361.1">
    <property type="nucleotide sequence ID" value="NZ_QAIC01000042.1"/>
</dbReference>
<dbReference type="EMBL" id="QAIC01000042">
    <property type="protein sequence ID" value="MDN4575747.1"/>
    <property type="molecule type" value="Genomic_DNA"/>
</dbReference>